<organism evidence="8 9">
    <name type="scientific">Glaciihabitans arcticus</name>
    <dbReference type="NCBI Taxonomy" id="2668039"/>
    <lineage>
        <taxon>Bacteria</taxon>
        <taxon>Bacillati</taxon>
        <taxon>Actinomycetota</taxon>
        <taxon>Actinomycetes</taxon>
        <taxon>Micrococcales</taxon>
        <taxon>Microbacteriaceae</taxon>
        <taxon>Glaciihabitans</taxon>
    </lineage>
</organism>
<dbReference type="SUPFAM" id="SSF50621">
    <property type="entry name" value="Alanine racemase C-terminal domain-like"/>
    <property type="match status" value="1"/>
</dbReference>
<reference evidence="9" key="1">
    <citation type="submission" date="2019-02" db="EMBL/GenBank/DDBJ databases">
        <title>Glaciihabitans arcticus sp. nov., a psychrotolerant bacterium isolated from polar soil.</title>
        <authorList>
            <person name="Dahal R.H."/>
        </authorList>
    </citation>
    <scope>NUCLEOTIDE SEQUENCE [LARGE SCALE GENOMIC DNA]</scope>
    <source>
        <strain evidence="9">RP-3-7</strain>
    </source>
</reference>
<protein>
    <recommendedName>
        <fullName evidence="4">Alanine racemase</fullName>
        <ecNumber evidence="4">5.1.1.1</ecNumber>
    </recommendedName>
</protein>
<proteinExistence type="inferred from homology"/>
<keyword evidence="3 4" id="KW-0413">Isomerase</keyword>
<dbReference type="FunFam" id="3.20.20.10:FF:000002">
    <property type="entry name" value="Alanine racemase"/>
    <property type="match status" value="1"/>
</dbReference>
<dbReference type="UniPathway" id="UPA00042">
    <property type="reaction ID" value="UER00497"/>
</dbReference>
<dbReference type="InterPro" id="IPR020622">
    <property type="entry name" value="Ala_racemase_pyridoxalP-BS"/>
</dbReference>
<dbReference type="InterPro" id="IPR001608">
    <property type="entry name" value="Ala_racemase_N"/>
</dbReference>
<dbReference type="Pfam" id="PF00842">
    <property type="entry name" value="Ala_racemase_C"/>
    <property type="match status" value="1"/>
</dbReference>
<accession>A0A4Q9GZG1</accession>
<feature type="modified residue" description="N6-(pyridoxal phosphate)lysine" evidence="4 5">
    <location>
        <position position="35"/>
    </location>
</feature>
<dbReference type="Pfam" id="PF01168">
    <property type="entry name" value="Ala_racemase_N"/>
    <property type="match status" value="1"/>
</dbReference>
<evidence type="ECO:0000313" key="9">
    <source>
        <dbReference type="Proteomes" id="UP000294194"/>
    </source>
</evidence>
<evidence type="ECO:0000256" key="3">
    <source>
        <dbReference type="ARBA" id="ARBA00023235"/>
    </source>
</evidence>
<comment type="catalytic activity">
    <reaction evidence="4">
        <text>L-alanine = D-alanine</text>
        <dbReference type="Rhea" id="RHEA:20249"/>
        <dbReference type="ChEBI" id="CHEBI:57416"/>
        <dbReference type="ChEBI" id="CHEBI:57972"/>
        <dbReference type="EC" id="5.1.1.1"/>
    </reaction>
</comment>
<evidence type="ECO:0000259" key="7">
    <source>
        <dbReference type="SMART" id="SM01005"/>
    </source>
</evidence>
<feature type="domain" description="Alanine racemase C-terminal" evidence="7">
    <location>
        <begin position="233"/>
        <end position="360"/>
    </location>
</feature>
<dbReference type="SMART" id="SM01005">
    <property type="entry name" value="Ala_racemase_C"/>
    <property type="match status" value="1"/>
</dbReference>
<dbReference type="PANTHER" id="PTHR30511:SF0">
    <property type="entry name" value="ALANINE RACEMASE, CATABOLIC-RELATED"/>
    <property type="match status" value="1"/>
</dbReference>
<feature type="active site" description="Proton acceptor; specific for L-alanine" evidence="4">
    <location>
        <position position="254"/>
    </location>
</feature>
<dbReference type="EMBL" id="SISG01000001">
    <property type="protein sequence ID" value="TBN57790.1"/>
    <property type="molecule type" value="Genomic_DNA"/>
</dbReference>
<dbReference type="HAMAP" id="MF_01201">
    <property type="entry name" value="Ala_racemase"/>
    <property type="match status" value="1"/>
</dbReference>
<dbReference type="PRINTS" id="PR00992">
    <property type="entry name" value="ALARACEMASE"/>
</dbReference>
<feature type="binding site" evidence="4 6">
    <location>
        <position position="129"/>
    </location>
    <ligand>
        <name>substrate</name>
    </ligand>
</feature>
<dbReference type="NCBIfam" id="TIGR00492">
    <property type="entry name" value="alr"/>
    <property type="match status" value="1"/>
</dbReference>
<evidence type="ECO:0000313" key="8">
    <source>
        <dbReference type="EMBL" id="TBN57790.1"/>
    </source>
</evidence>
<dbReference type="GO" id="GO:0030632">
    <property type="term" value="P:D-alanine biosynthetic process"/>
    <property type="evidence" value="ECO:0007669"/>
    <property type="project" value="UniProtKB-UniRule"/>
</dbReference>
<dbReference type="InterPro" id="IPR000821">
    <property type="entry name" value="Ala_racemase"/>
</dbReference>
<evidence type="ECO:0000256" key="2">
    <source>
        <dbReference type="ARBA" id="ARBA00022898"/>
    </source>
</evidence>
<dbReference type="InterPro" id="IPR029066">
    <property type="entry name" value="PLP-binding_barrel"/>
</dbReference>
<comment type="cofactor">
    <cofactor evidence="1 4 5">
        <name>pyridoxal 5'-phosphate</name>
        <dbReference type="ChEBI" id="CHEBI:597326"/>
    </cofactor>
</comment>
<feature type="active site" description="Proton acceptor; specific for D-alanine" evidence="4">
    <location>
        <position position="35"/>
    </location>
</feature>
<dbReference type="RefSeq" id="WP_130981901.1">
    <property type="nucleotide sequence ID" value="NZ_SISG01000001.1"/>
</dbReference>
<dbReference type="PANTHER" id="PTHR30511">
    <property type="entry name" value="ALANINE RACEMASE"/>
    <property type="match status" value="1"/>
</dbReference>
<dbReference type="GO" id="GO:0005829">
    <property type="term" value="C:cytosol"/>
    <property type="evidence" value="ECO:0007669"/>
    <property type="project" value="TreeGrafter"/>
</dbReference>
<dbReference type="InterPro" id="IPR009006">
    <property type="entry name" value="Ala_racemase/Decarboxylase_C"/>
</dbReference>
<evidence type="ECO:0000256" key="6">
    <source>
        <dbReference type="PIRSR" id="PIRSR600821-52"/>
    </source>
</evidence>
<name>A0A4Q9GZG1_9MICO</name>
<dbReference type="SUPFAM" id="SSF51419">
    <property type="entry name" value="PLP-binding barrel"/>
    <property type="match status" value="1"/>
</dbReference>
<comment type="function">
    <text evidence="4">Catalyzes the interconversion of L-alanine and D-alanine. May also act on other amino acids.</text>
</comment>
<comment type="pathway">
    <text evidence="4">Amino-acid biosynthesis; D-alanine biosynthesis; D-alanine from L-alanine: step 1/1.</text>
</comment>
<sequence>MSGLRTARIDLAAISRNVETLRGAIGTAHTMVVVKANGYGHGAVESARAALDGGADWFGVVDFDEALALRDAGIDAPLLAWLHGGEADFESAIAERIDIGVHSVEQLERVAGASGTAHVHIKVDSGLGRGGVSEDDCGELFAAAVAAEKRGDLRVRGFFSHLAGADDATQVARFERMLGAARAAGLDPELVHLAATGGALHLPESRFDMVRIGIGAYGISPFVTPVELPLTPAMELSGEIVSAKRVPAGSGVSYDHTYVTDRETTLVLVPLGYADGVPRHASGAGQVLINGAIYPVAGRVAMDQFVVDVGDAAVKAGDRAVLFGDPATGAPSVQAWADAAGSIGYEIVARIGSRVQREYSA</sequence>
<dbReference type="GO" id="GO:0008784">
    <property type="term" value="F:alanine racemase activity"/>
    <property type="evidence" value="ECO:0007669"/>
    <property type="project" value="UniProtKB-UniRule"/>
</dbReference>
<evidence type="ECO:0000256" key="5">
    <source>
        <dbReference type="PIRSR" id="PIRSR600821-50"/>
    </source>
</evidence>
<dbReference type="Gene3D" id="2.40.37.10">
    <property type="entry name" value="Lyase, Ornithine Decarboxylase, Chain A, domain 1"/>
    <property type="match status" value="1"/>
</dbReference>
<dbReference type="Proteomes" id="UP000294194">
    <property type="component" value="Unassembled WGS sequence"/>
</dbReference>
<dbReference type="InterPro" id="IPR011079">
    <property type="entry name" value="Ala_racemase_C"/>
</dbReference>
<dbReference type="PROSITE" id="PS00395">
    <property type="entry name" value="ALANINE_RACEMASE"/>
    <property type="match status" value="1"/>
</dbReference>
<dbReference type="EC" id="5.1.1.1" evidence="4"/>
<comment type="similarity">
    <text evidence="4">Belongs to the alanine racemase family.</text>
</comment>
<keyword evidence="2 4" id="KW-0663">Pyridoxal phosphate</keyword>
<feature type="binding site" evidence="4 6">
    <location>
        <position position="302"/>
    </location>
    <ligand>
        <name>substrate</name>
    </ligand>
</feature>
<dbReference type="AlphaFoldDB" id="A0A4Q9GZG1"/>
<evidence type="ECO:0000256" key="4">
    <source>
        <dbReference type="HAMAP-Rule" id="MF_01201"/>
    </source>
</evidence>
<dbReference type="Gene3D" id="3.20.20.10">
    <property type="entry name" value="Alanine racemase"/>
    <property type="match status" value="1"/>
</dbReference>
<gene>
    <name evidence="8" type="primary">alr</name>
    <name evidence="8" type="ORF">EYE40_10550</name>
</gene>
<dbReference type="GO" id="GO:0009252">
    <property type="term" value="P:peptidoglycan biosynthetic process"/>
    <property type="evidence" value="ECO:0007669"/>
    <property type="project" value="TreeGrafter"/>
</dbReference>
<dbReference type="GO" id="GO:0030170">
    <property type="term" value="F:pyridoxal phosphate binding"/>
    <property type="evidence" value="ECO:0007669"/>
    <property type="project" value="UniProtKB-UniRule"/>
</dbReference>
<dbReference type="CDD" id="cd00430">
    <property type="entry name" value="PLPDE_III_AR"/>
    <property type="match status" value="1"/>
</dbReference>
<comment type="caution">
    <text evidence="8">The sequence shown here is derived from an EMBL/GenBank/DDBJ whole genome shotgun (WGS) entry which is preliminary data.</text>
</comment>
<keyword evidence="9" id="KW-1185">Reference proteome</keyword>
<evidence type="ECO:0000256" key="1">
    <source>
        <dbReference type="ARBA" id="ARBA00001933"/>
    </source>
</evidence>